<evidence type="ECO:0000256" key="1">
    <source>
        <dbReference type="ARBA" id="ARBA00022714"/>
    </source>
</evidence>
<evidence type="ECO:0000259" key="5">
    <source>
        <dbReference type="PROSITE" id="PS51296"/>
    </source>
</evidence>
<dbReference type="InterPro" id="IPR036922">
    <property type="entry name" value="Rieske_2Fe-2S_sf"/>
</dbReference>
<gene>
    <name evidence="6" type="ORF">WKW82_25900</name>
</gene>
<dbReference type="RefSeq" id="WP_340345322.1">
    <property type="nucleotide sequence ID" value="NZ_JBBKZT010000013.1"/>
</dbReference>
<dbReference type="PANTHER" id="PTHR40261:SF1">
    <property type="entry name" value="RIESKE DOMAIN-CONTAINING PROTEIN"/>
    <property type="match status" value="1"/>
</dbReference>
<proteinExistence type="predicted"/>
<reference evidence="6 7" key="1">
    <citation type="submission" date="2024-03" db="EMBL/GenBank/DDBJ databases">
        <title>Novel species of the genus Variovorax.</title>
        <authorList>
            <person name="Liu Q."/>
            <person name="Xin Y.-H."/>
        </authorList>
    </citation>
    <scope>NUCLEOTIDE SEQUENCE [LARGE SCALE GENOMIC DNA]</scope>
    <source>
        <strain evidence="6 7">KACC 18900</strain>
    </source>
</reference>
<keyword evidence="7" id="KW-1185">Reference proteome</keyword>
<feature type="domain" description="Rieske" evidence="5">
    <location>
        <begin position="3"/>
        <end position="107"/>
    </location>
</feature>
<dbReference type="CDD" id="cd03467">
    <property type="entry name" value="Rieske"/>
    <property type="match status" value="1"/>
</dbReference>
<evidence type="ECO:0000313" key="6">
    <source>
        <dbReference type="EMBL" id="MEJ8850104.1"/>
    </source>
</evidence>
<dbReference type="EMBL" id="JBBKZT010000013">
    <property type="protein sequence ID" value="MEJ8850104.1"/>
    <property type="molecule type" value="Genomic_DNA"/>
</dbReference>
<protein>
    <submittedName>
        <fullName evidence="6">Rieske (2Fe-2S) protein</fullName>
    </submittedName>
</protein>
<dbReference type="Gene3D" id="2.102.10.10">
    <property type="entry name" value="Rieske [2Fe-2S] iron-sulphur domain"/>
    <property type="match status" value="1"/>
</dbReference>
<evidence type="ECO:0000313" key="7">
    <source>
        <dbReference type="Proteomes" id="UP001385892"/>
    </source>
</evidence>
<name>A0ABU8WRS0_9BURK</name>
<dbReference type="SUPFAM" id="SSF50022">
    <property type="entry name" value="ISP domain"/>
    <property type="match status" value="1"/>
</dbReference>
<dbReference type="Proteomes" id="UP001385892">
    <property type="component" value="Unassembled WGS sequence"/>
</dbReference>
<dbReference type="InterPro" id="IPR017941">
    <property type="entry name" value="Rieske_2Fe-2S"/>
</dbReference>
<keyword evidence="1" id="KW-0001">2Fe-2S</keyword>
<organism evidence="6 7">
    <name type="scientific">Variovorax rhizosphaerae</name>
    <dbReference type="NCBI Taxonomy" id="1836200"/>
    <lineage>
        <taxon>Bacteria</taxon>
        <taxon>Pseudomonadati</taxon>
        <taxon>Pseudomonadota</taxon>
        <taxon>Betaproteobacteria</taxon>
        <taxon>Burkholderiales</taxon>
        <taxon>Comamonadaceae</taxon>
        <taxon>Variovorax</taxon>
    </lineage>
</organism>
<keyword evidence="4" id="KW-0411">Iron-sulfur</keyword>
<dbReference type="PROSITE" id="PS51296">
    <property type="entry name" value="RIESKE"/>
    <property type="match status" value="1"/>
</dbReference>
<dbReference type="PANTHER" id="PTHR40261">
    <property type="match status" value="1"/>
</dbReference>
<keyword evidence="3" id="KW-0408">Iron</keyword>
<evidence type="ECO:0000256" key="3">
    <source>
        <dbReference type="ARBA" id="ARBA00023004"/>
    </source>
</evidence>
<accession>A0ABU8WRS0</accession>
<evidence type="ECO:0000256" key="2">
    <source>
        <dbReference type="ARBA" id="ARBA00022723"/>
    </source>
</evidence>
<comment type="caution">
    <text evidence="6">The sequence shown here is derived from an EMBL/GenBank/DDBJ whole genome shotgun (WGS) entry which is preliminary data.</text>
</comment>
<evidence type="ECO:0000256" key="4">
    <source>
        <dbReference type="ARBA" id="ARBA00023014"/>
    </source>
</evidence>
<dbReference type="Pfam" id="PF00355">
    <property type="entry name" value="Rieske"/>
    <property type="match status" value="1"/>
</dbReference>
<keyword evidence="2" id="KW-0479">Metal-binding</keyword>
<sequence length="121" mass="13150">MRTYLCRLDELADGASRGFDAAGMSRTPMFVVRRGNQVHGWLDSCPHVNGAPLAWRKDAYLSADGSSIVCYGHGAMFDIESGVCFKGPCLGRALTPVAVERDEEGALWTNSALPAERQPVY</sequence>